<comment type="caution">
    <text evidence="6">The sequence shown here is derived from an EMBL/GenBank/DDBJ whole genome shotgun (WGS) entry which is preliminary data.</text>
</comment>
<feature type="region of interest" description="Disordered" evidence="5">
    <location>
        <begin position="140"/>
        <end position="169"/>
    </location>
</feature>
<dbReference type="Gene3D" id="3.30.40.10">
    <property type="entry name" value="Zinc/RING finger domain, C3HC4 (zinc finger)"/>
    <property type="match status" value="1"/>
</dbReference>
<keyword evidence="7" id="KW-1185">Reference proteome</keyword>
<dbReference type="InterPro" id="IPR013083">
    <property type="entry name" value="Znf_RING/FYVE/PHD"/>
</dbReference>
<gene>
    <name evidence="6" type="ORF">PPL_05343</name>
</gene>
<dbReference type="GeneID" id="31360828"/>
<dbReference type="FunCoup" id="D3B9X3">
    <property type="interactions" value="805"/>
</dbReference>
<evidence type="ECO:0000256" key="5">
    <source>
        <dbReference type="SAM" id="MobiDB-lite"/>
    </source>
</evidence>
<evidence type="ECO:0000256" key="4">
    <source>
        <dbReference type="SAM" id="Coils"/>
    </source>
</evidence>
<proteinExistence type="predicted"/>
<feature type="compositionally biased region" description="Low complexity" evidence="5">
    <location>
        <begin position="223"/>
        <end position="240"/>
    </location>
</feature>
<evidence type="ECO:0000256" key="1">
    <source>
        <dbReference type="ARBA" id="ARBA00022723"/>
    </source>
</evidence>
<dbReference type="EMBL" id="ADBJ01000025">
    <property type="protein sequence ID" value="EFA81360.1"/>
    <property type="molecule type" value="Genomic_DNA"/>
</dbReference>
<dbReference type="InParanoid" id="D3B9X3"/>
<dbReference type="InterPro" id="IPR017907">
    <property type="entry name" value="Znf_RING_CS"/>
</dbReference>
<organism evidence="6 7">
    <name type="scientific">Heterostelium pallidum (strain ATCC 26659 / Pp 5 / PN500)</name>
    <name type="common">Cellular slime mold</name>
    <name type="synonym">Polysphondylium pallidum</name>
    <dbReference type="NCBI Taxonomy" id="670386"/>
    <lineage>
        <taxon>Eukaryota</taxon>
        <taxon>Amoebozoa</taxon>
        <taxon>Evosea</taxon>
        <taxon>Eumycetozoa</taxon>
        <taxon>Dictyostelia</taxon>
        <taxon>Acytosteliales</taxon>
        <taxon>Acytosteliaceae</taxon>
        <taxon>Heterostelium</taxon>
    </lineage>
</organism>
<reference evidence="6 7" key="1">
    <citation type="journal article" date="2011" name="Genome Res.">
        <title>Phylogeny-wide analysis of social amoeba genomes highlights ancient origins for complex intercellular communication.</title>
        <authorList>
            <person name="Heidel A.J."/>
            <person name="Lawal H.M."/>
            <person name="Felder M."/>
            <person name="Schilde C."/>
            <person name="Helps N.R."/>
            <person name="Tunggal B."/>
            <person name="Rivero F."/>
            <person name="John U."/>
            <person name="Schleicher M."/>
            <person name="Eichinger L."/>
            <person name="Platzer M."/>
            <person name="Noegel A.A."/>
            <person name="Schaap P."/>
            <person name="Gloeckner G."/>
        </authorList>
    </citation>
    <scope>NUCLEOTIDE SEQUENCE [LARGE SCALE GENOMIC DNA]</scope>
    <source>
        <strain evidence="7">ATCC 26659 / Pp 5 / PN500</strain>
    </source>
</reference>
<evidence type="ECO:0000313" key="6">
    <source>
        <dbReference type="EMBL" id="EFA81360.1"/>
    </source>
</evidence>
<sequence length="379" mass="42419">MADPIDSTLFLIPPDDKFLCCNHGGLMSCPIVNIECGHLFCPTCIETLVQCPIDHMVINTLDINFQLKNELDHLLCYCKYGVEEVDGMLTVRHDGCGSIISYGSKPTHEESCRYNPANLIFSTSSSDSEFDRINSPRTSSAFASFDSSSTESSPFTKSTSSSTSSSSSLTNQSFSVIKKNDSFDINSGSDMINSSSCNSISSINSNVVVGNTSKSITPNLESNNNNNNNQFKQQKQQQQQYHDAYDNEEKNEMWESSTNLFYSSSRFCPNKDNGCYYYGKCEDTIKYHLENECQAQRMKNRINQLESIIEKKDTEINTLKTSIGIDESPSAGGKKTKTIITRSSIGDILVFIFSSIKKRVSKGIQRIKRFFSPKNYKKL</sequence>
<feature type="region of interest" description="Disordered" evidence="5">
    <location>
        <begin position="214"/>
        <end position="245"/>
    </location>
</feature>
<keyword evidence="1" id="KW-0479">Metal-binding</keyword>
<dbReference type="RefSeq" id="XP_020433478.1">
    <property type="nucleotide sequence ID" value="XM_020576229.1"/>
</dbReference>
<dbReference type="PROSITE" id="PS00518">
    <property type="entry name" value="ZF_RING_1"/>
    <property type="match status" value="1"/>
</dbReference>
<evidence type="ECO:0000313" key="7">
    <source>
        <dbReference type="Proteomes" id="UP000001396"/>
    </source>
</evidence>
<evidence type="ECO:0000256" key="2">
    <source>
        <dbReference type="ARBA" id="ARBA00022771"/>
    </source>
</evidence>
<name>D3B9X3_HETP5</name>
<keyword evidence="2" id="KW-0863">Zinc-finger</keyword>
<evidence type="ECO:0000256" key="3">
    <source>
        <dbReference type="ARBA" id="ARBA00022833"/>
    </source>
</evidence>
<evidence type="ECO:0008006" key="8">
    <source>
        <dbReference type="Google" id="ProtNLM"/>
    </source>
</evidence>
<dbReference type="AlphaFoldDB" id="D3B9X3"/>
<protein>
    <recommendedName>
        <fullName evidence="8">RING-type domain-containing protein</fullName>
    </recommendedName>
</protein>
<accession>D3B9X3</accession>
<dbReference type="OMA" id="DQLLCYC"/>
<dbReference type="SUPFAM" id="SSF57850">
    <property type="entry name" value="RING/U-box"/>
    <property type="match status" value="1"/>
</dbReference>
<keyword evidence="3" id="KW-0862">Zinc</keyword>
<keyword evidence="4" id="KW-0175">Coiled coil</keyword>
<dbReference type="Proteomes" id="UP000001396">
    <property type="component" value="Unassembled WGS sequence"/>
</dbReference>
<dbReference type="GO" id="GO:0008270">
    <property type="term" value="F:zinc ion binding"/>
    <property type="evidence" value="ECO:0007669"/>
    <property type="project" value="UniProtKB-KW"/>
</dbReference>
<feature type="coiled-coil region" evidence="4">
    <location>
        <begin position="295"/>
        <end position="322"/>
    </location>
</feature>